<dbReference type="GO" id="GO:0005829">
    <property type="term" value="C:cytosol"/>
    <property type="evidence" value="ECO:0007669"/>
    <property type="project" value="TreeGrafter"/>
</dbReference>
<evidence type="ECO:0000256" key="5">
    <source>
        <dbReference type="ARBA" id="ARBA00022801"/>
    </source>
</evidence>
<dbReference type="HAMAP" id="MF_01405">
    <property type="entry name" value="Non_canon_purine_NTPase"/>
    <property type="match status" value="1"/>
</dbReference>
<evidence type="ECO:0000256" key="1">
    <source>
        <dbReference type="ARBA" id="ARBA00008023"/>
    </source>
</evidence>
<dbReference type="PANTHER" id="PTHR11067:SF9">
    <property type="entry name" value="INOSINE TRIPHOSPHATE PYROPHOSPHATASE"/>
    <property type="match status" value="1"/>
</dbReference>
<comment type="subunit">
    <text evidence="2 10">Homodimer.</text>
</comment>
<comment type="catalytic activity">
    <reaction evidence="8 10">
        <text>dITP + H2O = dIMP + diphosphate + H(+)</text>
        <dbReference type="Rhea" id="RHEA:28342"/>
        <dbReference type="ChEBI" id="CHEBI:15377"/>
        <dbReference type="ChEBI" id="CHEBI:15378"/>
        <dbReference type="ChEBI" id="CHEBI:33019"/>
        <dbReference type="ChEBI" id="CHEBI:61194"/>
        <dbReference type="ChEBI" id="CHEBI:61382"/>
        <dbReference type="EC" id="3.6.1.66"/>
    </reaction>
</comment>
<evidence type="ECO:0000256" key="7">
    <source>
        <dbReference type="ARBA" id="ARBA00023080"/>
    </source>
</evidence>
<keyword evidence="3 10" id="KW-0479">Metal-binding</keyword>
<feature type="active site" description="Proton acceptor" evidence="10">
    <location>
        <position position="85"/>
    </location>
</feature>
<sequence>MSGAATGVPEGARVVLATHNAGKVRELRQLLEGAVPGLDASVAVVDAGAVGAPDIVEDGVTFAENALKKARAVAAHTGLIAVADDSGLAVDVLHGAPGIFSARWAGRHGDDRANLELLLAQLADVPDAHRGAEFVCAAALAVPSTADARGTHAIHVEHVEHGRLRGTLLRAPVGDGGFGYDPILRPDGREESTAQLSAADKNAISHRGHAFRALLPYLVDALDARP</sequence>
<feature type="binding site" evidence="10">
    <location>
        <begin position="18"/>
        <end position="23"/>
    </location>
    <ligand>
        <name>substrate</name>
    </ligand>
</feature>
<comment type="caution">
    <text evidence="10">Lacks conserved residue(s) required for the propagation of feature annotation.</text>
</comment>
<protein>
    <recommendedName>
        <fullName evidence="10">dITP/XTP pyrophosphatase</fullName>
        <ecNumber evidence="10">3.6.1.66</ecNumber>
    </recommendedName>
    <alternativeName>
        <fullName evidence="10">Non-canonical purine NTP pyrophosphatase</fullName>
    </alternativeName>
    <alternativeName>
        <fullName evidence="10">Non-standard purine NTP pyrophosphatase</fullName>
    </alternativeName>
    <alternativeName>
        <fullName evidence="10">Nucleoside-triphosphate diphosphatase</fullName>
    </alternativeName>
    <alternativeName>
        <fullName evidence="10">Nucleoside-triphosphate pyrophosphatase</fullName>
        <shortName evidence="10">NTPase</shortName>
    </alternativeName>
</protein>
<dbReference type="Proteomes" id="UP000567246">
    <property type="component" value="Unassembled WGS sequence"/>
</dbReference>
<dbReference type="EC" id="3.6.1.66" evidence="10"/>
<feature type="binding site" evidence="10">
    <location>
        <begin position="178"/>
        <end position="181"/>
    </location>
    <ligand>
        <name>substrate</name>
    </ligand>
</feature>
<reference evidence="11 12" key="1">
    <citation type="submission" date="2020-08" db="EMBL/GenBank/DDBJ databases">
        <title>Sequencing the genomes of 1000 actinobacteria strains.</title>
        <authorList>
            <person name="Klenk H.-P."/>
        </authorList>
    </citation>
    <scope>NUCLEOTIDE SEQUENCE [LARGE SCALE GENOMIC DNA]</scope>
    <source>
        <strain evidence="11 12">DSM 17945</strain>
    </source>
</reference>
<dbReference type="SUPFAM" id="SSF52972">
    <property type="entry name" value="ITPase-like"/>
    <property type="match status" value="1"/>
</dbReference>
<keyword evidence="12" id="KW-1185">Reference proteome</keyword>
<dbReference type="InterPro" id="IPR002637">
    <property type="entry name" value="RdgB/HAM1"/>
</dbReference>
<dbReference type="RefSeq" id="WP_184171588.1">
    <property type="nucleotide sequence ID" value="NZ_BAABAG010000001.1"/>
</dbReference>
<dbReference type="InterPro" id="IPR029001">
    <property type="entry name" value="ITPase-like_fam"/>
</dbReference>
<evidence type="ECO:0000256" key="2">
    <source>
        <dbReference type="ARBA" id="ARBA00011738"/>
    </source>
</evidence>
<comment type="catalytic activity">
    <reaction evidence="10">
        <text>ITP + H2O = IMP + diphosphate + H(+)</text>
        <dbReference type="Rhea" id="RHEA:29399"/>
        <dbReference type="ChEBI" id="CHEBI:15377"/>
        <dbReference type="ChEBI" id="CHEBI:15378"/>
        <dbReference type="ChEBI" id="CHEBI:33019"/>
        <dbReference type="ChEBI" id="CHEBI:58053"/>
        <dbReference type="ChEBI" id="CHEBI:61402"/>
        <dbReference type="EC" id="3.6.1.66"/>
    </reaction>
</comment>
<dbReference type="GO" id="GO:0009146">
    <property type="term" value="P:purine nucleoside triphosphate catabolic process"/>
    <property type="evidence" value="ECO:0007669"/>
    <property type="project" value="UniProtKB-UniRule"/>
</dbReference>
<evidence type="ECO:0000256" key="6">
    <source>
        <dbReference type="ARBA" id="ARBA00022842"/>
    </source>
</evidence>
<dbReference type="GO" id="GO:0046872">
    <property type="term" value="F:metal ion binding"/>
    <property type="evidence" value="ECO:0007669"/>
    <property type="project" value="UniProtKB-KW"/>
</dbReference>
<comment type="function">
    <text evidence="10">Pyrophosphatase that catalyzes the hydrolysis of nucleoside triphosphates to their monophosphate derivatives, with a high preference for the non-canonical purine nucleotides XTP (xanthosine triphosphate), dITP (deoxyinosine triphosphate) and ITP. Seems to function as a house-cleaning enzyme that removes non-canonical purine nucleotides from the nucleotide pool, thus preventing their incorporation into DNA/RNA and avoiding chromosomal lesions.</text>
</comment>
<dbReference type="GO" id="GO:0009117">
    <property type="term" value="P:nucleotide metabolic process"/>
    <property type="evidence" value="ECO:0007669"/>
    <property type="project" value="UniProtKB-KW"/>
</dbReference>
<accession>A0A7W9JID2</accession>
<organism evidence="11 12">
    <name type="scientific">Micrococcus endophyticus</name>
    <dbReference type="NCBI Taxonomy" id="455343"/>
    <lineage>
        <taxon>Bacteria</taxon>
        <taxon>Bacillati</taxon>
        <taxon>Actinomycetota</taxon>
        <taxon>Actinomycetes</taxon>
        <taxon>Micrococcales</taxon>
        <taxon>Micrococcaceae</taxon>
        <taxon>Micrococcus</taxon>
    </lineage>
</organism>
<dbReference type="GO" id="GO:0017111">
    <property type="term" value="F:ribonucleoside triphosphate phosphatase activity"/>
    <property type="evidence" value="ECO:0007669"/>
    <property type="project" value="InterPro"/>
</dbReference>
<comment type="cofactor">
    <cofactor evidence="10">
        <name>Mg(2+)</name>
        <dbReference type="ChEBI" id="CHEBI:18420"/>
    </cofactor>
    <text evidence="10">Binds 1 Mg(2+) ion per subunit.</text>
</comment>
<feature type="binding site" evidence="10">
    <location>
        <position position="85"/>
    </location>
    <ligand>
        <name>Mg(2+)</name>
        <dbReference type="ChEBI" id="CHEBI:18420"/>
    </ligand>
</feature>
<dbReference type="GO" id="GO:0036220">
    <property type="term" value="F:ITP diphosphatase activity"/>
    <property type="evidence" value="ECO:0007669"/>
    <property type="project" value="UniProtKB-UniRule"/>
</dbReference>
<dbReference type="GO" id="GO:0036222">
    <property type="term" value="F:XTP diphosphatase activity"/>
    <property type="evidence" value="ECO:0007669"/>
    <property type="project" value="UniProtKB-UniRule"/>
</dbReference>
<dbReference type="Pfam" id="PF01725">
    <property type="entry name" value="Ham1p_like"/>
    <property type="match status" value="1"/>
</dbReference>
<dbReference type="EMBL" id="JACHMW010000001">
    <property type="protein sequence ID" value="MBB5848455.1"/>
    <property type="molecule type" value="Genomic_DNA"/>
</dbReference>
<comment type="similarity">
    <text evidence="1 10">Belongs to the HAM1 NTPase family.</text>
</comment>
<feature type="binding site" evidence="10">
    <location>
        <position position="201"/>
    </location>
    <ligand>
        <name>substrate</name>
    </ligand>
</feature>
<evidence type="ECO:0000256" key="8">
    <source>
        <dbReference type="ARBA" id="ARBA00051875"/>
    </source>
</evidence>
<keyword evidence="7 10" id="KW-0546">Nucleotide metabolism</keyword>
<evidence type="ECO:0000256" key="9">
    <source>
        <dbReference type="ARBA" id="ARBA00052017"/>
    </source>
</evidence>
<keyword evidence="6 10" id="KW-0460">Magnesium</keyword>
<evidence type="ECO:0000256" key="3">
    <source>
        <dbReference type="ARBA" id="ARBA00022723"/>
    </source>
</evidence>
<dbReference type="CDD" id="cd00515">
    <property type="entry name" value="HAM1"/>
    <property type="match status" value="1"/>
</dbReference>
<gene>
    <name evidence="11" type="ORF">HDA33_001019</name>
</gene>
<keyword evidence="4 10" id="KW-0547">Nucleotide-binding</keyword>
<comment type="caution">
    <text evidence="11">The sequence shown here is derived from an EMBL/GenBank/DDBJ whole genome shotgun (WGS) entry which is preliminary data.</text>
</comment>
<dbReference type="GO" id="GO:0035870">
    <property type="term" value="F:dITP diphosphatase activity"/>
    <property type="evidence" value="ECO:0007669"/>
    <property type="project" value="UniProtKB-UniRule"/>
</dbReference>
<dbReference type="FunFam" id="3.90.950.10:FF:000001">
    <property type="entry name" value="dITP/XTP pyrophosphatase"/>
    <property type="match status" value="1"/>
</dbReference>
<keyword evidence="5 10" id="KW-0378">Hydrolase</keyword>
<dbReference type="PANTHER" id="PTHR11067">
    <property type="entry name" value="INOSINE TRIPHOSPHATE PYROPHOSPHATASE/HAM1 PROTEIN"/>
    <property type="match status" value="1"/>
</dbReference>
<evidence type="ECO:0000313" key="12">
    <source>
        <dbReference type="Proteomes" id="UP000567246"/>
    </source>
</evidence>
<comment type="catalytic activity">
    <reaction evidence="9 10">
        <text>XTP + H2O = XMP + diphosphate + H(+)</text>
        <dbReference type="Rhea" id="RHEA:28610"/>
        <dbReference type="ChEBI" id="CHEBI:15377"/>
        <dbReference type="ChEBI" id="CHEBI:15378"/>
        <dbReference type="ChEBI" id="CHEBI:33019"/>
        <dbReference type="ChEBI" id="CHEBI:57464"/>
        <dbReference type="ChEBI" id="CHEBI:61314"/>
        <dbReference type="EC" id="3.6.1.66"/>
    </reaction>
</comment>
<evidence type="ECO:0000313" key="11">
    <source>
        <dbReference type="EMBL" id="MBB5848455.1"/>
    </source>
</evidence>
<dbReference type="InterPro" id="IPR020922">
    <property type="entry name" value="dITP/XTP_pyrophosphatase"/>
</dbReference>
<dbReference type="AlphaFoldDB" id="A0A7W9JID2"/>
<dbReference type="GO" id="GO:0000166">
    <property type="term" value="F:nucleotide binding"/>
    <property type="evidence" value="ECO:0007669"/>
    <property type="project" value="UniProtKB-KW"/>
</dbReference>
<evidence type="ECO:0000256" key="4">
    <source>
        <dbReference type="ARBA" id="ARBA00022741"/>
    </source>
</evidence>
<evidence type="ECO:0000256" key="10">
    <source>
        <dbReference type="HAMAP-Rule" id="MF_01405"/>
    </source>
</evidence>
<proteinExistence type="inferred from homology"/>
<feature type="binding site" evidence="10">
    <location>
        <begin position="206"/>
        <end position="207"/>
    </location>
    <ligand>
        <name>substrate</name>
    </ligand>
</feature>
<name>A0A7W9JID2_9MICC</name>
<dbReference type="Gene3D" id="3.90.950.10">
    <property type="match status" value="1"/>
</dbReference>
<feature type="binding site" evidence="10">
    <location>
        <position position="86"/>
    </location>
    <ligand>
        <name>substrate</name>
    </ligand>
</feature>